<gene>
    <name evidence="1" type="ORF">SNAT2548_LOCUS12890</name>
</gene>
<dbReference type="Proteomes" id="UP000604046">
    <property type="component" value="Unassembled WGS sequence"/>
</dbReference>
<evidence type="ECO:0000313" key="2">
    <source>
        <dbReference type="Proteomes" id="UP000604046"/>
    </source>
</evidence>
<comment type="caution">
    <text evidence="1">The sequence shown here is derived from an EMBL/GenBank/DDBJ whole genome shotgun (WGS) entry which is preliminary data.</text>
</comment>
<accession>A0A812M9V0</accession>
<organism evidence="1 2">
    <name type="scientific">Symbiodinium natans</name>
    <dbReference type="NCBI Taxonomy" id="878477"/>
    <lineage>
        <taxon>Eukaryota</taxon>
        <taxon>Sar</taxon>
        <taxon>Alveolata</taxon>
        <taxon>Dinophyceae</taxon>
        <taxon>Suessiales</taxon>
        <taxon>Symbiodiniaceae</taxon>
        <taxon>Symbiodinium</taxon>
    </lineage>
</organism>
<proteinExistence type="predicted"/>
<sequence length="288" mass="33378">MEASVARLECLPGGAVSIVMSLLTGNDSGHDGLLDRGRQLAVWSLCCMSMSASDERRACHDSFVNWQRKLAREYWATMAGADITPMLLESQRYAVDDLSRRAYFNLQLDNVRGVFNEHVEQLLRYRPQSSRLFVRRFHDRVLCDTEHPRDILKRLIEVPMYENPSRAYHSHQERRLWHIGGAAELWYWAMGLDEVASMSYKEAYMSKVAARVRIVFEDYGEDRATAFAVRLYEKLSIVWGPFTMPTRHNMTPDVVLRWQWYVEVMFAIKSKACSERSAQQTHAEAEGE</sequence>
<evidence type="ECO:0000313" key="1">
    <source>
        <dbReference type="EMBL" id="CAE7254648.1"/>
    </source>
</evidence>
<reference evidence="1" key="1">
    <citation type="submission" date="2021-02" db="EMBL/GenBank/DDBJ databases">
        <authorList>
            <person name="Dougan E. K."/>
            <person name="Rhodes N."/>
            <person name="Thang M."/>
            <person name="Chan C."/>
        </authorList>
    </citation>
    <scope>NUCLEOTIDE SEQUENCE</scope>
</reference>
<dbReference type="EMBL" id="CAJNDS010001302">
    <property type="protein sequence ID" value="CAE7254648.1"/>
    <property type="molecule type" value="Genomic_DNA"/>
</dbReference>
<keyword evidence="2" id="KW-1185">Reference proteome</keyword>
<name>A0A812M9V0_9DINO</name>
<protein>
    <submittedName>
        <fullName evidence="1">Uncharacterized protein</fullName>
    </submittedName>
</protein>
<dbReference type="AlphaFoldDB" id="A0A812M9V0"/>